<comment type="similarity">
    <text evidence="1">Belongs to the short-chain dehydrogenases/reductases (SDR) family.</text>
</comment>
<dbReference type="InterPro" id="IPR002347">
    <property type="entry name" value="SDR_fam"/>
</dbReference>
<proteinExistence type="inferred from homology"/>
<dbReference type="PRINTS" id="PR00081">
    <property type="entry name" value="GDHRDH"/>
</dbReference>
<evidence type="ECO:0000313" key="3">
    <source>
        <dbReference type="Proteomes" id="UP000008850"/>
    </source>
</evidence>
<gene>
    <name evidence="2" type="ordered locus">KKY_p1</name>
</gene>
<dbReference type="PROSITE" id="PS00061">
    <property type="entry name" value="ADH_SHORT"/>
    <property type="match status" value="1"/>
</dbReference>
<name>G4RH08_PELHB</name>
<dbReference type="HOGENOM" id="CLU_010194_1_3_5"/>
<dbReference type="Gene3D" id="3.40.50.720">
    <property type="entry name" value="NAD(P)-binding Rossmann-like Domain"/>
    <property type="match status" value="1"/>
</dbReference>
<dbReference type="SUPFAM" id="SSF51735">
    <property type="entry name" value="NAD(P)-binding Rossmann-fold domains"/>
    <property type="match status" value="1"/>
</dbReference>
<dbReference type="Proteomes" id="UP000008850">
    <property type="component" value="Plasmid pPHB2"/>
</dbReference>
<reference evidence="2 3" key="1">
    <citation type="journal article" date="2012" name="J. Bacteriol.">
        <title>Complete genome sequence of Pelagibacterium halotolerans B2T.</title>
        <authorList>
            <person name="Huo Y.Y."/>
            <person name="Cheng H."/>
            <person name="Han X.F."/>
            <person name="Jiang X.W."/>
            <person name="Sun C."/>
            <person name="Zhang X.Q."/>
            <person name="Zhu X.F."/>
            <person name="Liu Y.F."/>
            <person name="Li P.F."/>
            <person name="Ni P.X."/>
            <person name="Wu M."/>
        </authorList>
    </citation>
    <scope>NUCLEOTIDE SEQUENCE [LARGE SCALE GENOMIC DNA]</scope>
    <source>
        <strain evidence="3">DSM 22347 / JCM 15775 / CGMCC 1.7692 / B2</strain>
        <plasmid evidence="2 3">pPHB2</plasmid>
    </source>
</reference>
<accession>G4RH08</accession>
<dbReference type="FunFam" id="3.40.50.720:FF:000084">
    <property type="entry name" value="Short-chain dehydrogenase reductase"/>
    <property type="match status" value="1"/>
</dbReference>
<keyword evidence="3" id="KW-1185">Reference proteome</keyword>
<evidence type="ECO:0000256" key="1">
    <source>
        <dbReference type="ARBA" id="ARBA00006484"/>
    </source>
</evidence>
<dbReference type="eggNOG" id="COG1028">
    <property type="taxonomic scope" value="Bacteria"/>
</dbReference>
<protein>
    <submittedName>
        <fullName evidence="2">3-oxoacyl-(Acyl-carrier protein) reductase</fullName>
    </submittedName>
</protein>
<dbReference type="PANTHER" id="PTHR42879">
    <property type="entry name" value="3-OXOACYL-(ACYL-CARRIER-PROTEIN) REDUCTASE"/>
    <property type="match status" value="1"/>
</dbReference>
<organism evidence="2 3">
    <name type="scientific">Pelagibacterium halotolerans (strain DSM 22347 / JCM 15775 / CGMCC 1.7692 / B2)</name>
    <dbReference type="NCBI Taxonomy" id="1082931"/>
    <lineage>
        <taxon>Bacteria</taxon>
        <taxon>Pseudomonadati</taxon>
        <taxon>Pseudomonadota</taxon>
        <taxon>Alphaproteobacteria</taxon>
        <taxon>Hyphomicrobiales</taxon>
        <taxon>Devosiaceae</taxon>
        <taxon>Pelagibacterium</taxon>
    </lineage>
</organism>
<dbReference type="KEGG" id="phl:KKY_p1"/>
<dbReference type="GO" id="GO:0032787">
    <property type="term" value="P:monocarboxylic acid metabolic process"/>
    <property type="evidence" value="ECO:0007669"/>
    <property type="project" value="UniProtKB-ARBA"/>
</dbReference>
<dbReference type="RefSeq" id="WP_014133071.1">
    <property type="nucleotide sequence ID" value="NC_016079.1"/>
</dbReference>
<dbReference type="PATRIC" id="fig|1082931.4.peg.3896"/>
<dbReference type="PRINTS" id="PR00080">
    <property type="entry name" value="SDRFAMILY"/>
</dbReference>
<dbReference type="EMBL" id="CP003076">
    <property type="protein sequence ID" value="AEQ53927.1"/>
    <property type="molecule type" value="Genomic_DNA"/>
</dbReference>
<dbReference type="Pfam" id="PF13561">
    <property type="entry name" value="adh_short_C2"/>
    <property type="match status" value="1"/>
</dbReference>
<evidence type="ECO:0000313" key="2">
    <source>
        <dbReference type="EMBL" id="AEQ53927.1"/>
    </source>
</evidence>
<keyword evidence="2" id="KW-0614">Plasmid</keyword>
<dbReference type="InterPro" id="IPR050259">
    <property type="entry name" value="SDR"/>
</dbReference>
<sequence>MTLKPLDGKVALVTGGSRGLGREICCALAGLGVRVGVNFSQNETAAAETVRRIERARGIAFAVQGDVTAEGDARRAVDRVTERFNGNVDILVNNANGQHPRYSVEESDWEAYLVQLQYTVKAPLQLLKAVVGPMKTKGSGSIINIGSEVVQVGDANFSSYVTAKSAMLGMTRSWARELASSGIRVNLVAPGFIPVERHRDTESQIIDAYRATVPLGRMGQAGDVASAVSFFASDAAGFITGQCLSVNGGRTFGI</sequence>
<dbReference type="AlphaFoldDB" id="G4RH08"/>
<dbReference type="InterPro" id="IPR036291">
    <property type="entry name" value="NAD(P)-bd_dom_sf"/>
</dbReference>
<dbReference type="InterPro" id="IPR020904">
    <property type="entry name" value="Sc_DH/Rdtase_CS"/>
</dbReference>
<dbReference type="PANTHER" id="PTHR42879:SF2">
    <property type="entry name" value="3-OXOACYL-[ACYL-CARRIER-PROTEIN] REDUCTASE FABG"/>
    <property type="match status" value="1"/>
</dbReference>
<geneLocation type="plasmid" evidence="2 3">
    <name>pPHB2</name>
</geneLocation>